<evidence type="ECO:0000313" key="4">
    <source>
        <dbReference type="Proteomes" id="UP001378592"/>
    </source>
</evidence>
<accession>A0AAN9V913</accession>
<feature type="chain" id="PRO_5043018704" description="Accessory gland protein" evidence="2">
    <location>
        <begin position="25"/>
        <end position="95"/>
    </location>
</feature>
<evidence type="ECO:0000256" key="1">
    <source>
        <dbReference type="SAM" id="MobiDB-lite"/>
    </source>
</evidence>
<evidence type="ECO:0008006" key="5">
    <source>
        <dbReference type="Google" id="ProtNLM"/>
    </source>
</evidence>
<keyword evidence="4" id="KW-1185">Reference proteome</keyword>
<feature type="signal peptide" evidence="2">
    <location>
        <begin position="1"/>
        <end position="24"/>
    </location>
</feature>
<dbReference type="Proteomes" id="UP001378592">
    <property type="component" value="Unassembled WGS sequence"/>
</dbReference>
<feature type="compositionally biased region" description="Low complexity" evidence="1">
    <location>
        <begin position="31"/>
        <end position="74"/>
    </location>
</feature>
<name>A0AAN9V913_9ORTH</name>
<dbReference type="EMBL" id="JAZDUA010000429">
    <property type="protein sequence ID" value="KAK7792737.1"/>
    <property type="molecule type" value="Genomic_DNA"/>
</dbReference>
<reference evidence="3 4" key="1">
    <citation type="submission" date="2024-03" db="EMBL/GenBank/DDBJ databases">
        <title>The genome assembly and annotation of the cricket Gryllus longicercus Weissman &amp; Gray.</title>
        <authorList>
            <person name="Szrajer S."/>
            <person name="Gray D."/>
            <person name="Ylla G."/>
        </authorList>
    </citation>
    <scope>NUCLEOTIDE SEQUENCE [LARGE SCALE GENOMIC DNA]</scope>
    <source>
        <strain evidence="3">DAG 2021-001</strain>
        <tissue evidence="3">Whole body minus gut</tissue>
    </source>
</reference>
<proteinExistence type="predicted"/>
<evidence type="ECO:0000313" key="3">
    <source>
        <dbReference type="EMBL" id="KAK7792737.1"/>
    </source>
</evidence>
<keyword evidence="2" id="KW-0732">Signal</keyword>
<evidence type="ECO:0000256" key="2">
    <source>
        <dbReference type="SAM" id="SignalP"/>
    </source>
</evidence>
<comment type="caution">
    <text evidence="3">The sequence shown here is derived from an EMBL/GenBank/DDBJ whole genome shotgun (WGS) entry which is preliminary data.</text>
</comment>
<feature type="region of interest" description="Disordered" evidence="1">
    <location>
        <begin position="24"/>
        <end position="76"/>
    </location>
</feature>
<protein>
    <recommendedName>
        <fullName evidence="5">Accessory gland protein</fullName>
    </recommendedName>
</protein>
<gene>
    <name evidence="3" type="ORF">R5R35_005942</name>
</gene>
<sequence>MTRAFILLSLLGLILTVFVQPGHSQRPPFGTTTTTTAPTLSTANATGESTTTTVAPTKTDDTSSTTTDDSTSTTRDLTGIIRPNSLCVICCDSGC</sequence>
<organism evidence="3 4">
    <name type="scientific">Gryllus longicercus</name>
    <dbReference type="NCBI Taxonomy" id="2509291"/>
    <lineage>
        <taxon>Eukaryota</taxon>
        <taxon>Metazoa</taxon>
        <taxon>Ecdysozoa</taxon>
        <taxon>Arthropoda</taxon>
        <taxon>Hexapoda</taxon>
        <taxon>Insecta</taxon>
        <taxon>Pterygota</taxon>
        <taxon>Neoptera</taxon>
        <taxon>Polyneoptera</taxon>
        <taxon>Orthoptera</taxon>
        <taxon>Ensifera</taxon>
        <taxon>Gryllidea</taxon>
        <taxon>Grylloidea</taxon>
        <taxon>Gryllidae</taxon>
        <taxon>Gryllinae</taxon>
        <taxon>Gryllus</taxon>
    </lineage>
</organism>
<dbReference type="AlphaFoldDB" id="A0AAN9V913"/>